<evidence type="ECO:0000256" key="5">
    <source>
        <dbReference type="ARBA" id="ARBA00023125"/>
    </source>
</evidence>
<evidence type="ECO:0000256" key="7">
    <source>
        <dbReference type="ARBA" id="ARBA00023242"/>
    </source>
</evidence>
<dbReference type="InterPro" id="IPR003851">
    <property type="entry name" value="Znf_Dof"/>
</dbReference>
<comment type="subcellular location">
    <subcellularLocation>
        <location evidence="8">Nucleus</location>
    </subcellularLocation>
</comment>
<feature type="region of interest" description="Disordered" evidence="9">
    <location>
        <begin position="217"/>
        <end position="237"/>
    </location>
</feature>
<evidence type="ECO:0000256" key="1">
    <source>
        <dbReference type="ARBA" id="ARBA00022723"/>
    </source>
</evidence>
<dbReference type="GO" id="GO:0003700">
    <property type="term" value="F:DNA-binding transcription factor activity"/>
    <property type="evidence" value="ECO:0007669"/>
    <property type="project" value="InterPro"/>
</dbReference>
<dbReference type="InterPro" id="IPR045174">
    <property type="entry name" value="Dof"/>
</dbReference>
<keyword evidence="6" id="KW-0804">Transcription</keyword>
<keyword evidence="1" id="KW-0479">Metal-binding</keyword>
<feature type="region of interest" description="Disordered" evidence="9">
    <location>
        <begin position="44"/>
        <end position="102"/>
    </location>
</feature>
<evidence type="ECO:0000256" key="9">
    <source>
        <dbReference type="SAM" id="MobiDB-lite"/>
    </source>
</evidence>
<evidence type="ECO:0000256" key="4">
    <source>
        <dbReference type="ARBA" id="ARBA00023015"/>
    </source>
</evidence>
<dbReference type="AlphaFoldDB" id="A0A9Q0HHQ3"/>
<gene>
    <name evidence="11" type="ORF">LUZ63_018522</name>
</gene>
<feature type="compositionally biased region" description="Basic and acidic residues" evidence="9">
    <location>
        <begin position="227"/>
        <end position="237"/>
    </location>
</feature>
<feature type="domain" description="Dof-type" evidence="10">
    <location>
        <begin position="102"/>
        <end position="156"/>
    </location>
</feature>
<dbReference type="PANTHER" id="PTHR31089:SF75">
    <property type="entry name" value="CYCLIC DOF FACTOR 2"/>
    <property type="match status" value="1"/>
</dbReference>
<organism evidence="11 12">
    <name type="scientific">Rhynchospora breviuscula</name>
    <dbReference type="NCBI Taxonomy" id="2022672"/>
    <lineage>
        <taxon>Eukaryota</taxon>
        <taxon>Viridiplantae</taxon>
        <taxon>Streptophyta</taxon>
        <taxon>Embryophyta</taxon>
        <taxon>Tracheophyta</taxon>
        <taxon>Spermatophyta</taxon>
        <taxon>Magnoliopsida</taxon>
        <taxon>Liliopsida</taxon>
        <taxon>Poales</taxon>
        <taxon>Cyperaceae</taxon>
        <taxon>Cyperoideae</taxon>
        <taxon>Rhynchosporeae</taxon>
        <taxon>Rhynchospora</taxon>
    </lineage>
</organism>
<keyword evidence="5 8" id="KW-0238">DNA-binding</keyword>
<name>A0A9Q0HHQ3_9POAL</name>
<keyword evidence="7 8" id="KW-0539">Nucleus</keyword>
<keyword evidence="2 8" id="KW-0863">Zinc-finger</keyword>
<comment type="caution">
    <text evidence="11">The sequence shown here is derived from an EMBL/GenBank/DDBJ whole genome shotgun (WGS) entry which is preliminary data.</text>
</comment>
<evidence type="ECO:0000313" key="12">
    <source>
        <dbReference type="Proteomes" id="UP001151287"/>
    </source>
</evidence>
<feature type="compositionally biased region" description="Basic and acidic residues" evidence="9">
    <location>
        <begin position="85"/>
        <end position="100"/>
    </location>
</feature>
<dbReference type="PROSITE" id="PS01361">
    <property type="entry name" value="ZF_DOF_1"/>
    <property type="match status" value="1"/>
</dbReference>
<evidence type="ECO:0000256" key="8">
    <source>
        <dbReference type="PROSITE-ProRule" id="PRU00071"/>
    </source>
</evidence>
<sequence length="400" mass="43968">MSHCVIKLFGKRIPLQPIGEEDREDEKASKTLNCTFLVSKLEEKAVQKDSEDSSEQSTPSQPEIPESVSRNKEDEENNNNTSTENSKEGDNKVPLKKPDKILPCPRCHSMDTKFCYYNNYNVNQPRHFCKNCQRYWTAGGSMRNVPVGAGRRKSKSNPTSLTGSHFYRSLPVPNPLLQPLQSNSVNSKVNGTATVLSFGSEPNPPINGFHILENGDENSSISSVDGSKCKDEEKKIDSRNTNTAINGASPWPYAWGPVPAVYNGSGFGVQIYPYWGCIPLNNNGWTIPWTSGACAAPTNLGKHSRDGSTVNLEAGRDDKKDGNIWVPKTLRIDNPEEAAKSSIWTMVGIKNEKADKFGGKIANMFEPKGAAKESSMLKKPHLLIANPAALARSVNFHESA</sequence>
<dbReference type="Proteomes" id="UP001151287">
    <property type="component" value="Unassembled WGS sequence"/>
</dbReference>
<dbReference type="GO" id="GO:0005634">
    <property type="term" value="C:nucleus"/>
    <property type="evidence" value="ECO:0007669"/>
    <property type="project" value="UniProtKB-SubCell"/>
</dbReference>
<dbReference type="PANTHER" id="PTHR31089">
    <property type="entry name" value="CYCLIC DOF FACTOR 2"/>
    <property type="match status" value="1"/>
</dbReference>
<dbReference type="GO" id="GO:0008270">
    <property type="term" value="F:zinc ion binding"/>
    <property type="evidence" value="ECO:0007669"/>
    <property type="project" value="UniProtKB-KW"/>
</dbReference>
<protein>
    <recommendedName>
        <fullName evidence="10">Dof-type domain-containing protein</fullName>
    </recommendedName>
</protein>
<evidence type="ECO:0000256" key="6">
    <source>
        <dbReference type="ARBA" id="ARBA00023163"/>
    </source>
</evidence>
<keyword evidence="3" id="KW-0862">Zinc</keyword>
<evidence type="ECO:0000259" key="10">
    <source>
        <dbReference type="PROSITE" id="PS50884"/>
    </source>
</evidence>
<dbReference type="GO" id="GO:0003677">
    <property type="term" value="F:DNA binding"/>
    <property type="evidence" value="ECO:0007669"/>
    <property type="project" value="UniProtKB-UniRule"/>
</dbReference>
<evidence type="ECO:0000256" key="2">
    <source>
        <dbReference type="ARBA" id="ARBA00022771"/>
    </source>
</evidence>
<dbReference type="Pfam" id="PF02701">
    <property type="entry name" value="Zn_ribbon_Dof"/>
    <property type="match status" value="1"/>
</dbReference>
<evidence type="ECO:0000313" key="11">
    <source>
        <dbReference type="EMBL" id="KAJ1687132.1"/>
    </source>
</evidence>
<accession>A0A9Q0HHQ3</accession>
<feature type="region of interest" description="Disordered" evidence="9">
    <location>
        <begin position="146"/>
        <end position="165"/>
    </location>
</feature>
<keyword evidence="12" id="KW-1185">Reference proteome</keyword>
<dbReference type="PROSITE" id="PS50884">
    <property type="entry name" value="ZF_DOF_2"/>
    <property type="match status" value="1"/>
</dbReference>
<keyword evidence="4" id="KW-0805">Transcription regulation</keyword>
<reference evidence="11" key="1">
    <citation type="journal article" date="2022" name="Cell">
        <title>Repeat-based holocentromeres influence genome architecture and karyotype evolution.</title>
        <authorList>
            <person name="Hofstatter P.G."/>
            <person name="Thangavel G."/>
            <person name="Lux T."/>
            <person name="Neumann P."/>
            <person name="Vondrak T."/>
            <person name="Novak P."/>
            <person name="Zhang M."/>
            <person name="Costa L."/>
            <person name="Castellani M."/>
            <person name="Scott A."/>
            <person name="Toegelov H."/>
            <person name="Fuchs J."/>
            <person name="Mata-Sucre Y."/>
            <person name="Dias Y."/>
            <person name="Vanzela A.L.L."/>
            <person name="Huettel B."/>
            <person name="Almeida C.C.S."/>
            <person name="Simkova H."/>
            <person name="Souza G."/>
            <person name="Pedrosa-Harand A."/>
            <person name="Macas J."/>
            <person name="Mayer K.F.X."/>
            <person name="Houben A."/>
            <person name="Marques A."/>
        </authorList>
    </citation>
    <scope>NUCLEOTIDE SEQUENCE</scope>
    <source>
        <strain evidence="11">RhyBre1mFocal</strain>
    </source>
</reference>
<dbReference type="EMBL" id="JAMQYH010000005">
    <property type="protein sequence ID" value="KAJ1687132.1"/>
    <property type="molecule type" value="Genomic_DNA"/>
</dbReference>
<evidence type="ECO:0000256" key="3">
    <source>
        <dbReference type="ARBA" id="ARBA00022833"/>
    </source>
</evidence>
<dbReference type="OrthoDB" id="1927254at2759"/>
<proteinExistence type="predicted"/>